<sequence>MASIQADTVEEYLAKLPENRKDSFLEVRQMIIDNLPDGYVESINWGMLSYEVPLQVYPDTYNGEPLMFCALAAQKRNLSLHMMSVYQDQEQRKLLLDAFEELGVKPNMGKSCLRFTNVAKIPMQTIGQLISDCSMDEFIESYEKSRSSDDSAC</sequence>
<reference evidence="2" key="1">
    <citation type="journal article" date="2014" name="Genome Biol. Evol.">
        <title>Pangenome evidence for extensive interdomain horizontal transfer affecting lineage core and shell genes in uncultured planktonic thaumarchaeota and euryarchaeota.</title>
        <authorList>
            <person name="Deschamps P."/>
            <person name="Zivanovic Y."/>
            <person name="Moreira D."/>
            <person name="Rodriguez-Valera F."/>
            <person name="Lopez-Garcia P."/>
        </authorList>
    </citation>
    <scope>NUCLEOTIDE SEQUENCE</scope>
</reference>
<dbReference type="Gene3D" id="3.90.1150.200">
    <property type="match status" value="1"/>
</dbReference>
<evidence type="ECO:0000313" key="2">
    <source>
        <dbReference type="EMBL" id="AIF19784.1"/>
    </source>
</evidence>
<dbReference type="Pfam" id="PF08818">
    <property type="entry name" value="DUF1801"/>
    <property type="match status" value="1"/>
</dbReference>
<accession>A0A075HVN9</accession>
<organism evidence="2">
    <name type="scientific">uncultured marine group II/III euryarchaeote KM3_87_G01</name>
    <dbReference type="NCBI Taxonomy" id="1456533"/>
    <lineage>
        <taxon>Archaea</taxon>
        <taxon>Methanobacteriati</taxon>
        <taxon>Methanobacteriota</taxon>
        <taxon>environmental samples</taxon>
    </lineage>
</organism>
<evidence type="ECO:0000259" key="1">
    <source>
        <dbReference type="Pfam" id="PF08818"/>
    </source>
</evidence>
<name>A0A075HVN9_9EURY</name>
<dbReference type="AlphaFoldDB" id="A0A075HVN9"/>
<dbReference type="SUPFAM" id="SSF159888">
    <property type="entry name" value="YdhG-like"/>
    <property type="match status" value="1"/>
</dbReference>
<dbReference type="EMBL" id="KF901147">
    <property type="protein sequence ID" value="AIF19784.1"/>
    <property type="molecule type" value="Genomic_DNA"/>
</dbReference>
<dbReference type="InterPro" id="IPR014922">
    <property type="entry name" value="YdhG-like"/>
</dbReference>
<feature type="domain" description="YdhG-like" evidence="1">
    <location>
        <begin position="20"/>
        <end position="131"/>
    </location>
</feature>
<protein>
    <recommendedName>
        <fullName evidence="1">YdhG-like domain-containing protein</fullName>
    </recommendedName>
</protein>
<proteinExistence type="predicted"/>